<keyword evidence="3 4" id="KW-0802">TPR repeat</keyword>
<dbReference type="EMBL" id="QKKF02026142">
    <property type="protein sequence ID" value="RZF36567.1"/>
    <property type="molecule type" value="Genomic_DNA"/>
</dbReference>
<dbReference type="AlphaFoldDB" id="A0A482WSL6"/>
<feature type="repeat" description="TPR" evidence="4">
    <location>
        <begin position="155"/>
        <end position="188"/>
    </location>
</feature>
<dbReference type="GO" id="GO:0016020">
    <property type="term" value="C:membrane"/>
    <property type="evidence" value="ECO:0007669"/>
    <property type="project" value="TreeGrafter"/>
</dbReference>
<dbReference type="GO" id="GO:0006620">
    <property type="term" value="P:post-translational protein targeting to endoplasmic reticulum membrane"/>
    <property type="evidence" value="ECO:0007669"/>
    <property type="project" value="TreeGrafter"/>
</dbReference>
<gene>
    <name evidence="7" type="ORF">LSTR_LSTR010678</name>
</gene>
<feature type="region of interest" description="Disordered" evidence="5">
    <location>
        <begin position="274"/>
        <end position="303"/>
    </location>
</feature>
<name>A0A482WSL6_LAOST</name>
<sequence length="303" mass="33843">MDTTKQIVYSIVKFLRSQVESGELPSDGCEGIEVSIQCLESAYNISFEDKDLDVPLTLPMIFHKYLNDTNLVLPPPLPLSEADKLLAEDMKIEGNNHMSNENYKAAIEYYNRAIGIDDRNAVYYCNRAAAHTKLNDHESAIQDCKSALKIDPQYSKAYGRLGLAYSMLNRHQEAYDSYKRALELEPDNEGYHTNLQLSASKLSTTAAEPRRPPMDFGMLFNNPELVNMATQMLSNPSMQSIMNNVLSGNMAQNGNGMESLVQVTQQLAQQLQTENPTLVEELKKQFNGPKPEQPPDGDDAPAS</sequence>
<dbReference type="PANTHER" id="PTHR45831">
    <property type="entry name" value="LD24721P"/>
    <property type="match status" value="1"/>
</dbReference>
<accession>A0A482WSL6</accession>
<comment type="similarity">
    <text evidence="1">Belongs to the SGT family.</text>
</comment>
<proteinExistence type="inferred from homology"/>
<dbReference type="SUPFAM" id="SSF48452">
    <property type="entry name" value="TPR-like"/>
    <property type="match status" value="1"/>
</dbReference>
<dbReference type="InterPro" id="IPR032374">
    <property type="entry name" value="SGTA_dimer"/>
</dbReference>
<dbReference type="STRING" id="195883.A0A482WSL6"/>
<evidence type="ECO:0000256" key="4">
    <source>
        <dbReference type="PROSITE-ProRule" id="PRU00339"/>
    </source>
</evidence>
<feature type="domain" description="SGTA homodimerisation" evidence="6">
    <location>
        <begin position="4"/>
        <end position="62"/>
    </location>
</feature>
<dbReference type="Pfam" id="PF00515">
    <property type="entry name" value="TPR_1"/>
    <property type="match status" value="2"/>
</dbReference>
<dbReference type="PANTHER" id="PTHR45831:SF2">
    <property type="entry name" value="LD24721P"/>
    <property type="match status" value="1"/>
</dbReference>
<dbReference type="InterPro" id="IPR011990">
    <property type="entry name" value="TPR-like_helical_dom_sf"/>
</dbReference>
<dbReference type="Gene3D" id="1.25.40.10">
    <property type="entry name" value="Tetratricopeptide repeat domain"/>
    <property type="match status" value="1"/>
</dbReference>
<keyword evidence="2" id="KW-0677">Repeat</keyword>
<dbReference type="PROSITE" id="PS50005">
    <property type="entry name" value="TPR"/>
    <property type="match status" value="3"/>
</dbReference>
<dbReference type="InterPro" id="IPR019734">
    <property type="entry name" value="TPR_rpt"/>
</dbReference>
<feature type="repeat" description="TPR" evidence="4">
    <location>
        <begin position="87"/>
        <end position="120"/>
    </location>
</feature>
<evidence type="ECO:0000256" key="1">
    <source>
        <dbReference type="ARBA" id="ARBA00008175"/>
    </source>
</evidence>
<evidence type="ECO:0000259" key="6">
    <source>
        <dbReference type="Pfam" id="PF16546"/>
    </source>
</evidence>
<evidence type="ECO:0000313" key="7">
    <source>
        <dbReference type="EMBL" id="RZF36567.1"/>
    </source>
</evidence>
<evidence type="ECO:0000256" key="5">
    <source>
        <dbReference type="SAM" id="MobiDB-lite"/>
    </source>
</evidence>
<dbReference type="PROSITE" id="PS50293">
    <property type="entry name" value="TPR_REGION"/>
    <property type="match status" value="1"/>
</dbReference>
<dbReference type="SMR" id="A0A482WSL6"/>
<evidence type="ECO:0000313" key="8">
    <source>
        <dbReference type="Proteomes" id="UP000291343"/>
    </source>
</evidence>
<evidence type="ECO:0000256" key="2">
    <source>
        <dbReference type="ARBA" id="ARBA00022737"/>
    </source>
</evidence>
<organism evidence="7 8">
    <name type="scientific">Laodelphax striatellus</name>
    <name type="common">Small brown planthopper</name>
    <name type="synonym">Delphax striatella</name>
    <dbReference type="NCBI Taxonomy" id="195883"/>
    <lineage>
        <taxon>Eukaryota</taxon>
        <taxon>Metazoa</taxon>
        <taxon>Ecdysozoa</taxon>
        <taxon>Arthropoda</taxon>
        <taxon>Hexapoda</taxon>
        <taxon>Insecta</taxon>
        <taxon>Pterygota</taxon>
        <taxon>Neoptera</taxon>
        <taxon>Paraneoptera</taxon>
        <taxon>Hemiptera</taxon>
        <taxon>Auchenorrhyncha</taxon>
        <taxon>Fulgoroidea</taxon>
        <taxon>Delphacidae</taxon>
        <taxon>Criomorphinae</taxon>
        <taxon>Laodelphax</taxon>
    </lineage>
</organism>
<dbReference type="InterPro" id="IPR047150">
    <property type="entry name" value="SGT"/>
</dbReference>
<dbReference type="InParanoid" id="A0A482WSL6"/>
<evidence type="ECO:0000256" key="3">
    <source>
        <dbReference type="ARBA" id="ARBA00022803"/>
    </source>
</evidence>
<feature type="repeat" description="TPR" evidence="4">
    <location>
        <begin position="121"/>
        <end position="154"/>
    </location>
</feature>
<dbReference type="Pfam" id="PF13181">
    <property type="entry name" value="TPR_8"/>
    <property type="match status" value="1"/>
</dbReference>
<dbReference type="Gene3D" id="1.20.5.420">
    <property type="entry name" value="Immunoglobulin FC, subunit C"/>
    <property type="match status" value="1"/>
</dbReference>
<dbReference type="SMART" id="SM00028">
    <property type="entry name" value="TPR"/>
    <property type="match status" value="3"/>
</dbReference>
<dbReference type="OrthoDB" id="2335338at2759"/>
<keyword evidence="8" id="KW-1185">Reference proteome</keyword>
<reference evidence="7 8" key="1">
    <citation type="journal article" date="2017" name="Gigascience">
        <title>Genome sequence of the small brown planthopper, Laodelphax striatellus.</title>
        <authorList>
            <person name="Zhu J."/>
            <person name="Jiang F."/>
            <person name="Wang X."/>
            <person name="Yang P."/>
            <person name="Bao Y."/>
            <person name="Zhao W."/>
            <person name="Wang W."/>
            <person name="Lu H."/>
            <person name="Wang Q."/>
            <person name="Cui N."/>
            <person name="Li J."/>
            <person name="Chen X."/>
            <person name="Luo L."/>
            <person name="Yu J."/>
            <person name="Kang L."/>
            <person name="Cui F."/>
        </authorList>
    </citation>
    <scope>NUCLEOTIDE SEQUENCE [LARGE SCALE GENOMIC DNA]</scope>
    <source>
        <strain evidence="7">Lst14</strain>
    </source>
</reference>
<dbReference type="GO" id="GO:0072380">
    <property type="term" value="C:TRC complex"/>
    <property type="evidence" value="ECO:0007669"/>
    <property type="project" value="TreeGrafter"/>
</dbReference>
<comment type="caution">
    <text evidence="7">The sequence shown here is derived from an EMBL/GenBank/DDBJ whole genome shotgun (WGS) entry which is preliminary data.</text>
</comment>
<protein>
    <recommendedName>
        <fullName evidence="6">SGTA homodimerisation domain-containing protein</fullName>
    </recommendedName>
</protein>
<dbReference type="Proteomes" id="UP000291343">
    <property type="component" value="Unassembled WGS sequence"/>
</dbReference>
<dbReference type="GO" id="GO:0060090">
    <property type="term" value="F:molecular adaptor activity"/>
    <property type="evidence" value="ECO:0007669"/>
    <property type="project" value="TreeGrafter"/>
</dbReference>
<dbReference type="Pfam" id="PF16546">
    <property type="entry name" value="SGTA_dimer"/>
    <property type="match status" value="1"/>
</dbReference>